<gene>
    <name evidence="3" type="ORF">VSH64_17525</name>
</gene>
<dbReference type="RefSeq" id="WP_326836682.1">
    <property type="nucleotide sequence ID" value="NZ_CP142149.1"/>
</dbReference>
<sequence length="346" mass="36418">MADPLRPRPVVDVHAHALPMPLLRGLAERGLADLSGVDSGWVSLDPRVCGLADGARIPLPTQQYDLAARLADLDSSGVTHQVVSAPPFVFASESRDDLLTADVVARSNDALAEFVGASGGRLSGLGTVPVGLPGAGDELARCLDELGLRGVTIGTFGGGRELDDPVNEPLWTELARRGTFVLLHPSTVSAAQRLASYHLVQLLGYPAETALATARLVLGGVLDRHELVLCLAHGGGCLPGVGPRLDLGWHRKDVTRVSAAPPSRYLRRLYYDTAVFDPVLLRRLVDDMGADRVLLGTDTPFDLADRDPLTTVTGIGLDPADTAAVLGGNAVRLLGLVPATTEGEPR</sequence>
<dbReference type="PANTHER" id="PTHR21240:SF28">
    <property type="entry name" value="ISO-OROTATE DECARBOXYLASE (EUROFUNG)"/>
    <property type="match status" value="1"/>
</dbReference>
<keyword evidence="4" id="KW-1185">Reference proteome</keyword>
<evidence type="ECO:0000313" key="3">
    <source>
        <dbReference type="EMBL" id="WSE33881.1"/>
    </source>
</evidence>
<feature type="domain" description="Amidohydrolase-related" evidence="2">
    <location>
        <begin position="11"/>
        <end position="336"/>
    </location>
</feature>
<dbReference type="SUPFAM" id="SSF51556">
    <property type="entry name" value="Metallo-dependent hydrolases"/>
    <property type="match status" value="1"/>
</dbReference>
<dbReference type="Proteomes" id="UP001330812">
    <property type="component" value="Chromosome"/>
</dbReference>
<accession>A0ABZ1IJ80</accession>
<proteinExistence type="predicted"/>
<protein>
    <submittedName>
        <fullName evidence="3">Amidohydrolase family protein</fullName>
    </submittedName>
</protein>
<dbReference type="InterPro" id="IPR032465">
    <property type="entry name" value="ACMSD"/>
</dbReference>
<organism evidence="3 4">
    <name type="scientific">Amycolatopsis rhabdoformis</name>
    <dbReference type="NCBI Taxonomy" id="1448059"/>
    <lineage>
        <taxon>Bacteria</taxon>
        <taxon>Bacillati</taxon>
        <taxon>Actinomycetota</taxon>
        <taxon>Actinomycetes</taxon>
        <taxon>Pseudonocardiales</taxon>
        <taxon>Pseudonocardiaceae</taxon>
        <taxon>Amycolatopsis</taxon>
    </lineage>
</organism>
<evidence type="ECO:0000313" key="4">
    <source>
        <dbReference type="Proteomes" id="UP001330812"/>
    </source>
</evidence>
<keyword evidence="1" id="KW-0456">Lyase</keyword>
<evidence type="ECO:0000256" key="1">
    <source>
        <dbReference type="ARBA" id="ARBA00023239"/>
    </source>
</evidence>
<dbReference type="PANTHER" id="PTHR21240">
    <property type="entry name" value="2-AMINO-3-CARBOXYLMUCONATE-6-SEMIALDEHYDE DECARBOXYLASE"/>
    <property type="match status" value="1"/>
</dbReference>
<evidence type="ECO:0000259" key="2">
    <source>
        <dbReference type="Pfam" id="PF04909"/>
    </source>
</evidence>
<dbReference type="Pfam" id="PF04909">
    <property type="entry name" value="Amidohydro_2"/>
    <property type="match status" value="1"/>
</dbReference>
<reference evidence="3 4" key="1">
    <citation type="journal article" date="2015" name="Int. J. Syst. Evol. Microbiol.">
        <title>Amycolatopsis rhabdoformis sp. nov., an actinomycete isolated from a tropical forest soil.</title>
        <authorList>
            <person name="Souza W.R."/>
            <person name="Silva R.E."/>
            <person name="Goodfellow M."/>
            <person name="Busarakam K."/>
            <person name="Figueiro F.S."/>
            <person name="Ferreira D."/>
            <person name="Rodrigues-Filho E."/>
            <person name="Moraes L.A.B."/>
            <person name="Zucchi T.D."/>
        </authorList>
    </citation>
    <scope>NUCLEOTIDE SEQUENCE [LARGE SCALE GENOMIC DNA]</scope>
    <source>
        <strain evidence="3 4">NCIMB 14900</strain>
    </source>
</reference>
<dbReference type="InterPro" id="IPR006680">
    <property type="entry name" value="Amidohydro-rel"/>
</dbReference>
<name>A0ABZ1IJ80_9PSEU</name>
<dbReference type="EMBL" id="CP142149">
    <property type="protein sequence ID" value="WSE33881.1"/>
    <property type="molecule type" value="Genomic_DNA"/>
</dbReference>
<dbReference type="InterPro" id="IPR032466">
    <property type="entry name" value="Metal_Hydrolase"/>
</dbReference>
<dbReference type="Gene3D" id="3.20.20.140">
    <property type="entry name" value="Metal-dependent hydrolases"/>
    <property type="match status" value="1"/>
</dbReference>